<dbReference type="InterPro" id="IPR019363">
    <property type="entry name" value="LDAH"/>
</dbReference>
<accession>A0AAN7B3Q5</accession>
<dbReference type="PANTHER" id="PTHR13390">
    <property type="entry name" value="LIPASE"/>
    <property type="match status" value="1"/>
</dbReference>
<dbReference type="Gene3D" id="3.40.50.1820">
    <property type="entry name" value="alpha/beta hydrolase"/>
    <property type="match status" value="1"/>
</dbReference>
<gene>
    <name evidence="6" type="ORF">QBC37DRAFT_391466</name>
</gene>
<name>A0AAN7B3Q5_9PEZI</name>
<dbReference type="SUPFAM" id="SSF53474">
    <property type="entry name" value="alpha/beta-Hydrolases"/>
    <property type="match status" value="1"/>
</dbReference>
<keyword evidence="3" id="KW-0551">Lipid droplet</keyword>
<reference evidence="6" key="2">
    <citation type="submission" date="2023-05" db="EMBL/GenBank/DDBJ databases">
        <authorList>
            <consortium name="Lawrence Berkeley National Laboratory"/>
            <person name="Steindorff A."/>
            <person name="Hensen N."/>
            <person name="Bonometti L."/>
            <person name="Westerberg I."/>
            <person name="Brannstrom I.O."/>
            <person name="Guillou S."/>
            <person name="Cros-Aarteil S."/>
            <person name="Calhoun S."/>
            <person name="Haridas S."/>
            <person name="Kuo A."/>
            <person name="Mondo S."/>
            <person name="Pangilinan J."/>
            <person name="Riley R."/>
            <person name="Labutti K."/>
            <person name="Andreopoulos B."/>
            <person name="Lipzen A."/>
            <person name="Chen C."/>
            <person name="Yanf M."/>
            <person name="Daum C."/>
            <person name="Ng V."/>
            <person name="Clum A."/>
            <person name="Ohm R."/>
            <person name="Martin F."/>
            <person name="Silar P."/>
            <person name="Natvig D."/>
            <person name="Lalanne C."/>
            <person name="Gautier V."/>
            <person name="Ament-Velasquez S.L."/>
            <person name="Kruys A."/>
            <person name="Hutchinson M.I."/>
            <person name="Powell A.J."/>
            <person name="Barry K."/>
            <person name="Miller A.N."/>
            <person name="Grigoriev I.V."/>
            <person name="Debuchy R."/>
            <person name="Gladieux P."/>
            <person name="Thoren M.H."/>
            <person name="Johannesson H."/>
        </authorList>
    </citation>
    <scope>NUCLEOTIDE SEQUENCE</scope>
    <source>
        <strain evidence="6">PSN293</strain>
    </source>
</reference>
<organism evidence="6 7">
    <name type="scientific">Rhypophila decipiens</name>
    <dbReference type="NCBI Taxonomy" id="261697"/>
    <lineage>
        <taxon>Eukaryota</taxon>
        <taxon>Fungi</taxon>
        <taxon>Dikarya</taxon>
        <taxon>Ascomycota</taxon>
        <taxon>Pezizomycotina</taxon>
        <taxon>Sordariomycetes</taxon>
        <taxon>Sordariomycetidae</taxon>
        <taxon>Sordariales</taxon>
        <taxon>Naviculisporaceae</taxon>
        <taxon>Rhypophila</taxon>
    </lineage>
</organism>
<evidence type="ECO:0000256" key="1">
    <source>
        <dbReference type="ARBA" id="ARBA00004502"/>
    </source>
</evidence>
<evidence type="ECO:0000313" key="6">
    <source>
        <dbReference type="EMBL" id="KAK4209169.1"/>
    </source>
</evidence>
<dbReference type="Proteomes" id="UP001301769">
    <property type="component" value="Unassembled WGS sequence"/>
</dbReference>
<dbReference type="InterPro" id="IPR029058">
    <property type="entry name" value="AB_hydrolase_fold"/>
</dbReference>
<sequence length="469" mass="51852">MATPAVTSISTGSGSGTPNAKVHQPPPRRYPVARSKSRIPCVQFLSPGRGTSISKGGSSPRPTKRILVYFVPGNPGLAGYYTPFLETLRGLLDASCPRSQSGGAGEGEAQVEFDLYAQNLLGFDDSDHQVPFGTRIPGSENGDGNGQKQESLPFSLEDQICGVWDSLGEIVKSGLEDAGTAGGVEPETNGDEDNGERQTKPKRYYYDQVILMGHSVGAYIGMEIFHRHHHQLLALSHQQTDPDPDPENHQKEVKFPFNLLAGIMLFPTIWDIAKSPNGLVFNRFIRNNAFMSNNAHKIAKWTVDWFPSWVLKSVVRNVMGFSDDGAETTTNFLTSRDGIHQALYLARDEMASITEEKWEREMWEASHDLEQDESSKVGAEGKTKLKQGGDRFFFLFGKKDHWVADKTRDAFIEKRRQEHGDKGRVRVLVDETGGVGGEKAGIPHAFCIHHSEVVAEKVKTWIDEVVASL</sequence>
<dbReference type="GO" id="GO:0005811">
    <property type="term" value="C:lipid droplet"/>
    <property type="evidence" value="ECO:0007669"/>
    <property type="project" value="UniProtKB-SubCell"/>
</dbReference>
<evidence type="ECO:0000256" key="3">
    <source>
        <dbReference type="ARBA" id="ARBA00022677"/>
    </source>
</evidence>
<dbReference type="GO" id="GO:0019915">
    <property type="term" value="P:lipid storage"/>
    <property type="evidence" value="ECO:0007669"/>
    <property type="project" value="InterPro"/>
</dbReference>
<dbReference type="GO" id="GO:0016298">
    <property type="term" value="F:lipase activity"/>
    <property type="evidence" value="ECO:0007669"/>
    <property type="project" value="InterPro"/>
</dbReference>
<protein>
    <submittedName>
        <fullName evidence="6">Lipid droplet-associated hydrolase</fullName>
    </submittedName>
</protein>
<feature type="region of interest" description="Disordered" evidence="5">
    <location>
        <begin position="131"/>
        <end position="150"/>
    </location>
</feature>
<keyword evidence="7" id="KW-1185">Reference proteome</keyword>
<evidence type="ECO:0000313" key="7">
    <source>
        <dbReference type="Proteomes" id="UP001301769"/>
    </source>
</evidence>
<dbReference type="Pfam" id="PF10230">
    <property type="entry name" value="LIDHydrolase"/>
    <property type="match status" value="2"/>
</dbReference>
<dbReference type="EMBL" id="MU858214">
    <property type="protein sequence ID" value="KAK4209169.1"/>
    <property type="molecule type" value="Genomic_DNA"/>
</dbReference>
<keyword evidence="4 6" id="KW-0378">Hydrolase</keyword>
<comment type="similarity">
    <text evidence="2">Belongs to the AB hydrolase superfamily. LDAH family.</text>
</comment>
<proteinExistence type="inferred from homology"/>
<evidence type="ECO:0000256" key="5">
    <source>
        <dbReference type="SAM" id="MobiDB-lite"/>
    </source>
</evidence>
<dbReference type="AlphaFoldDB" id="A0AAN7B3Q5"/>
<evidence type="ECO:0000256" key="2">
    <source>
        <dbReference type="ARBA" id="ARBA00008300"/>
    </source>
</evidence>
<dbReference type="PANTHER" id="PTHR13390:SF0">
    <property type="entry name" value="LIPID DROPLET-ASSOCIATED HYDROLASE"/>
    <property type="match status" value="1"/>
</dbReference>
<evidence type="ECO:0000256" key="4">
    <source>
        <dbReference type="ARBA" id="ARBA00022801"/>
    </source>
</evidence>
<reference evidence="6" key="1">
    <citation type="journal article" date="2023" name="Mol. Phylogenet. Evol.">
        <title>Genome-scale phylogeny and comparative genomics of the fungal order Sordariales.</title>
        <authorList>
            <person name="Hensen N."/>
            <person name="Bonometti L."/>
            <person name="Westerberg I."/>
            <person name="Brannstrom I.O."/>
            <person name="Guillou S."/>
            <person name="Cros-Aarteil S."/>
            <person name="Calhoun S."/>
            <person name="Haridas S."/>
            <person name="Kuo A."/>
            <person name="Mondo S."/>
            <person name="Pangilinan J."/>
            <person name="Riley R."/>
            <person name="LaButti K."/>
            <person name="Andreopoulos B."/>
            <person name="Lipzen A."/>
            <person name="Chen C."/>
            <person name="Yan M."/>
            <person name="Daum C."/>
            <person name="Ng V."/>
            <person name="Clum A."/>
            <person name="Steindorff A."/>
            <person name="Ohm R.A."/>
            <person name="Martin F."/>
            <person name="Silar P."/>
            <person name="Natvig D.O."/>
            <person name="Lalanne C."/>
            <person name="Gautier V."/>
            <person name="Ament-Velasquez S.L."/>
            <person name="Kruys A."/>
            <person name="Hutchinson M.I."/>
            <person name="Powell A.J."/>
            <person name="Barry K."/>
            <person name="Miller A.N."/>
            <person name="Grigoriev I.V."/>
            <person name="Debuchy R."/>
            <person name="Gladieux P."/>
            <person name="Hiltunen Thoren M."/>
            <person name="Johannesson H."/>
        </authorList>
    </citation>
    <scope>NUCLEOTIDE SEQUENCE</scope>
    <source>
        <strain evidence="6">PSN293</strain>
    </source>
</reference>
<feature type="region of interest" description="Disordered" evidence="5">
    <location>
        <begin position="1"/>
        <end position="37"/>
    </location>
</feature>
<comment type="subcellular location">
    <subcellularLocation>
        <location evidence="1">Lipid droplet</location>
    </subcellularLocation>
</comment>
<feature type="region of interest" description="Disordered" evidence="5">
    <location>
        <begin position="177"/>
        <end position="199"/>
    </location>
</feature>
<comment type="caution">
    <text evidence="6">The sequence shown here is derived from an EMBL/GenBank/DDBJ whole genome shotgun (WGS) entry which is preliminary data.</text>
</comment>